<reference evidence="5" key="1">
    <citation type="journal article" date="2014" name="Front. Microbiol.">
        <title>High frequency of phylogenetically diverse reductive dehalogenase-homologous genes in deep subseafloor sedimentary metagenomes.</title>
        <authorList>
            <person name="Kawai M."/>
            <person name="Futagami T."/>
            <person name="Toyoda A."/>
            <person name="Takaki Y."/>
            <person name="Nishi S."/>
            <person name="Hori S."/>
            <person name="Arai W."/>
            <person name="Tsubouchi T."/>
            <person name="Morono Y."/>
            <person name="Uchiyama I."/>
            <person name="Ito T."/>
            <person name="Fujiyama A."/>
            <person name="Inagaki F."/>
            <person name="Takami H."/>
        </authorList>
    </citation>
    <scope>NUCLEOTIDE SEQUENCE</scope>
    <source>
        <strain evidence="5">Expedition CK06-06</strain>
    </source>
</reference>
<proteinExistence type="predicted"/>
<dbReference type="InterPro" id="IPR036412">
    <property type="entry name" value="HAD-like_sf"/>
</dbReference>
<dbReference type="PANTHER" id="PTHR46193:SF18">
    <property type="entry name" value="HEXITOL PHOSPHATASE B"/>
    <property type="match status" value="1"/>
</dbReference>
<accession>X1FZA5</accession>
<dbReference type="InterPro" id="IPR023214">
    <property type="entry name" value="HAD_sf"/>
</dbReference>
<evidence type="ECO:0000313" key="5">
    <source>
        <dbReference type="EMBL" id="GAH50966.1"/>
    </source>
</evidence>
<evidence type="ECO:0000256" key="2">
    <source>
        <dbReference type="ARBA" id="ARBA00022723"/>
    </source>
</evidence>
<dbReference type="AlphaFoldDB" id="X1FZA5"/>
<gene>
    <name evidence="5" type="ORF">S03H2_35813</name>
</gene>
<dbReference type="Gene3D" id="1.10.150.240">
    <property type="entry name" value="Putative phosphatase, domain 2"/>
    <property type="match status" value="1"/>
</dbReference>
<keyword evidence="3" id="KW-0460">Magnesium</keyword>
<evidence type="ECO:0000256" key="4">
    <source>
        <dbReference type="ARBA" id="ARBA00023277"/>
    </source>
</evidence>
<comment type="caution">
    <text evidence="5">The sequence shown here is derived from an EMBL/GenBank/DDBJ whole genome shotgun (WGS) entry which is preliminary data.</text>
</comment>
<dbReference type="InterPro" id="IPR041492">
    <property type="entry name" value="HAD_2"/>
</dbReference>
<dbReference type="InterPro" id="IPR051600">
    <property type="entry name" value="Beta-PGM-like"/>
</dbReference>
<dbReference type="Gene3D" id="3.40.50.1000">
    <property type="entry name" value="HAD superfamily/HAD-like"/>
    <property type="match status" value="1"/>
</dbReference>
<dbReference type="GO" id="GO:0046872">
    <property type="term" value="F:metal ion binding"/>
    <property type="evidence" value="ECO:0007669"/>
    <property type="project" value="UniProtKB-KW"/>
</dbReference>
<protein>
    <recommendedName>
        <fullName evidence="6">Phosphatase</fullName>
    </recommendedName>
</protein>
<dbReference type="SUPFAM" id="SSF56784">
    <property type="entry name" value="HAD-like"/>
    <property type="match status" value="1"/>
</dbReference>
<dbReference type="EMBL" id="BARU01021930">
    <property type="protein sequence ID" value="GAH50966.1"/>
    <property type="molecule type" value="Genomic_DNA"/>
</dbReference>
<dbReference type="InterPro" id="IPR023198">
    <property type="entry name" value="PGP-like_dom2"/>
</dbReference>
<keyword evidence="4" id="KW-0119">Carbohydrate metabolism</keyword>
<dbReference type="Pfam" id="PF13419">
    <property type="entry name" value="HAD_2"/>
    <property type="match status" value="1"/>
</dbReference>
<evidence type="ECO:0000256" key="3">
    <source>
        <dbReference type="ARBA" id="ARBA00022842"/>
    </source>
</evidence>
<feature type="non-terminal residue" evidence="5">
    <location>
        <position position="100"/>
    </location>
</feature>
<keyword evidence="2" id="KW-0479">Metal-binding</keyword>
<dbReference type="PANTHER" id="PTHR46193">
    <property type="entry name" value="6-PHOSPHOGLUCONATE PHOSPHATASE"/>
    <property type="match status" value="1"/>
</dbReference>
<evidence type="ECO:0000256" key="1">
    <source>
        <dbReference type="ARBA" id="ARBA00001946"/>
    </source>
</evidence>
<evidence type="ECO:0008006" key="6">
    <source>
        <dbReference type="Google" id="ProtNLM"/>
    </source>
</evidence>
<name>X1FZA5_9ZZZZ</name>
<sequence length="100" mass="11647">MFKSIIFDMDGVIIDSEPIHFKVEKKLFKNLGLAISDEEHHSFVGTVSRETWLYIKDKYKLNQSIEELVEMERVSYMDCLLSQENIKPIPGVTELIGELR</sequence>
<comment type="cofactor">
    <cofactor evidence="1">
        <name>Mg(2+)</name>
        <dbReference type="ChEBI" id="CHEBI:18420"/>
    </cofactor>
</comment>
<organism evidence="5">
    <name type="scientific">marine sediment metagenome</name>
    <dbReference type="NCBI Taxonomy" id="412755"/>
    <lineage>
        <taxon>unclassified sequences</taxon>
        <taxon>metagenomes</taxon>
        <taxon>ecological metagenomes</taxon>
    </lineage>
</organism>
<dbReference type="GO" id="GO:0003824">
    <property type="term" value="F:catalytic activity"/>
    <property type="evidence" value="ECO:0007669"/>
    <property type="project" value="UniProtKB-ARBA"/>
</dbReference>